<organism evidence="4">
    <name type="scientific">Pseudomonas marincola</name>
    <dbReference type="NCBI Taxonomy" id="437900"/>
    <lineage>
        <taxon>Bacteria</taxon>
        <taxon>Pseudomonadati</taxon>
        <taxon>Pseudomonadota</taxon>
        <taxon>Gammaproteobacteria</taxon>
        <taxon>Pseudomonadales</taxon>
        <taxon>Pseudomonadaceae</taxon>
        <taxon>Pseudomonas</taxon>
    </lineage>
</organism>
<dbReference type="Gene3D" id="2.40.50.100">
    <property type="match status" value="1"/>
</dbReference>
<evidence type="ECO:0000313" key="4">
    <source>
        <dbReference type="EMBL" id="VEV99206.1"/>
    </source>
</evidence>
<proteinExistence type="predicted"/>
<gene>
    <name evidence="4" type="ORF">PMYSY11_4163</name>
</gene>
<sequence>MSERLPPSQVLLSLTALRDRALAATTLNALAFSMANDVYPLLDYRQALVMAKKGSGLELLCVSGLAKPTEDSPYLIWLERASRWLLTQIDGDKPQWVSRSNVTPPEEVATGWSEWWPEGIYCVPLKDPSNNLLGVVFFLLAQPPADALSELLEGLWQTWAYCWSALSGSKRLAGWRPSRMQVMIASAIILALLLIPVRQTALAPAEIVSRNTQIISSPIDGVIASIDVRPNQTVSAGMTLFTLDKTTLSNRAEVLDKEVAVAEAELIAASQRAFDNPQSKSELTLLNARVQQRRSELTAVESQLKRTVVTAPSPGVAVYSDPNDWIGKPVSTGERILQVADPDKPAMLIELPVADAIALEPGAEVTLYLTTYPLQPLRGSILETSYKAKPGEDGVVAYRLLASIESAGEHTRLGLHGTAKLYGDHVMLGYYLLRRPLSAFRAWTGW</sequence>
<evidence type="ECO:0000256" key="1">
    <source>
        <dbReference type="ARBA" id="ARBA00004196"/>
    </source>
</evidence>
<feature type="coiled-coil region" evidence="3">
    <location>
        <begin position="245"/>
        <end position="272"/>
    </location>
</feature>
<reference evidence="4" key="1">
    <citation type="submission" date="2019-02" db="EMBL/GenBank/DDBJ databases">
        <authorList>
            <consortium name="Genoscope - CEA"/>
            <person name="William W."/>
        </authorList>
    </citation>
    <scope>NUCLEOTIDE SEQUENCE [LARGE SCALE GENOMIC DNA]</scope>
    <source>
        <strain evidence="4">YSy11</strain>
    </source>
</reference>
<name>A0A653EB40_9PSED</name>
<dbReference type="SUPFAM" id="SSF111369">
    <property type="entry name" value="HlyD-like secretion proteins"/>
    <property type="match status" value="1"/>
</dbReference>
<dbReference type="PANTHER" id="PTHR32347:SF23">
    <property type="entry name" value="BLL5650 PROTEIN"/>
    <property type="match status" value="1"/>
</dbReference>
<dbReference type="InterPro" id="IPR050465">
    <property type="entry name" value="UPF0194_transport"/>
</dbReference>
<dbReference type="EMBL" id="LR215729">
    <property type="protein sequence ID" value="VEV99206.1"/>
    <property type="molecule type" value="Genomic_DNA"/>
</dbReference>
<evidence type="ECO:0000256" key="2">
    <source>
        <dbReference type="ARBA" id="ARBA00023054"/>
    </source>
</evidence>
<accession>A0A653EB40</accession>
<dbReference type="PANTHER" id="PTHR32347">
    <property type="entry name" value="EFFLUX SYSTEM COMPONENT YKNX-RELATED"/>
    <property type="match status" value="1"/>
</dbReference>
<keyword evidence="2 3" id="KW-0175">Coiled coil</keyword>
<protein>
    <submittedName>
        <fullName evidence="4">Multidrug transporter</fullName>
    </submittedName>
</protein>
<comment type="subcellular location">
    <subcellularLocation>
        <location evidence="1">Cell envelope</location>
    </subcellularLocation>
</comment>
<dbReference type="GO" id="GO:0030313">
    <property type="term" value="C:cell envelope"/>
    <property type="evidence" value="ECO:0007669"/>
    <property type="project" value="UniProtKB-SubCell"/>
</dbReference>
<evidence type="ECO:0000256" key="3">
    <source>
        <dbReference type="SAM" id="Coils"/>
    </source>
</evidence>
<dbReference type="AlphaFoldDB" id="A0A653EB40"/>
<dbReference type="Gene3D" id="1.10.287.470">
    <property type="entry name" value="Helix hairpin bin"/>
    <property type="match status" value="1"/>
</dbReference>
<dbReference type="RefSeq" id="WP_150549353.1">
    <property type="nucleotide sequence ID" value="NZ_LR215729.2"/>
</dbReference>